<accession>A0A7R8CPA2</accession>
<evidence type="ECO:0000313" key="10">
    <source>
        <dbReference type="Proteomes" id="UP000675881"/>
    </source>
</evidence>
<feature type="chain" id="PRO_5043321874" evidence="8">
    <location>
        <begin position="22"/>
        <end position="345"/>
    </location>
</feature>
<dbReference type="AlphaFoldDB" id="A0A7R8CPA2"/>
<dbReference type="GO" id="GO:0005886">
    <property type="term" value="C:plasma membrane"/>
    <property type="evidence" value="ECO:0007669"/>
    <property type="project" value="TreeGrafter"/>
</dbReference>
<gene>
    <name evidence="9" type="ORF">LSAA_7998</name>
</gene>
<keyword evidence="1 7" id="KW-0812">Transmembrane</keyword>
<evidence type="ECO:0000256" key="6">
    <source>
        <dbReference type="SAM" id="MobiDB-lite"/>
    </source>
</evidence>
<evidence type="ECO:0000256" key="5">
    <source>
        <dbReference type="ARBA" id="ARBA00023180"/>
    </source>
</evidence>
<dbReference type="OrthoDB" id="6248302at2759"/>
<dbReference type="GO" id="GO:0072594">
    <property type="term" value="P:establishment of protein localization to organelle"/>
    <property type="evidence" value="ECO:0007669"/>
    <property type="project" value="TreeGrafter"/>
</dbReference>
<keyword evidence="10" id="KW-1185">Reference proteome</keyword>
<organism evidence="9 10">
    <name type="scientific">Lepeophtheirus salmonis</name>
    <name type="common">Salmon louse</name>
    <name type="synonym">Caligus salmonis</name>
    <dbReference type="NCBI Taxonomy" id="72036"/>
    <lineage>
        <taxon>Eukaryota</taxon>
        <taxon>Metazoa</taxon>
        <taxon>Ecdysozoa</taxon>
        <taxon>Arthropoda</taxon>
        <taxon>Crustacea</taxon>
        <taxon>Multicrustacea</taxon>
        <taxon>Hexanauplia</taxon>
        <taxon>Copepoda</taxon>
        <taxon>Siphonostomatoida</taxon>
        <taxon>Caligidae</taxon>
        <taxon>Lepeophtheirus</taxon>
    </lineage>
</organism>
<evidence type="ECO:0000256" key="8">
    <source>
        <dbReference type="SAM" id="SignalP"/>
    </source>
</evidence>
<evidence type="ECO:0000256" key="7">
    <source>
        <dbReference type="SAM" id="Phobius"/>
    </source>
</evidence>
<protein>
    <submittedName>
        <fullName evidence="9">(salmon louse) hypothetical protein</fullName>
    </submittedName>
</protein>
<evidence type="ECO:0000256" key="3">
    <source>
        <dbReference type="ARBA" id="ARBA00022989"/>
    </source>
</evidence>
<feature type="region of interest" description="Disordered" evidence="6">
    <location>
        <begin position="308"/>
        <end position="345"/>
    </location>
</feature>
<feature type="signal peptide" evidence="8">
    <location>
        <begin position="1"/>
        <end position="21"/>
    </location>
</feature>
<name>A0A7R8CPA2_LEPSM</name>
<keyword evidence="2 8" id="KW-0732">Signal</keyword>
<evidence type="ECO:0000256" key="2">
    <source>
        <dbReference type="ARBA" id="ARBA00022729"/>
    </source>
</evidence>
<keyword evidence="5" id="KW-0325">Glycoprotein</keyword>
<sequence length="345" mass="39741">MRVAKFVLTIIIAIQIKDCYGSELAILNFIPRELKQWLDPNEYEDHEHRGWVERGRRDLSDFEDDRVTYTVYGEGSGNPCIFAQTDCTFSIEYRTQRRGVQMKIVEMPVSPNITGSCIMTGDSSMISMLWSVYNFSLIFTKNPEGNSYYLNRASLVFTQDEDIFPYSDYNGKGRDQGPLKMYNTDDEVMGNITLYNSRFQPFVKRAKGVWGEKVECLSREIQTLREDIVPYAVSMIYIMMSTCLIAAYGIYRYFFVKKQKYECYGMEPEEEEGGKYGGPNIAPEKHEMKIKGANRLVEEYDGAQKFQGIEEPQETEALTSFQEAQPSEPKESNPFKATKSSNPFN</sequence>
<dbReference type="InterPro" id="IPR002000">
    <property type="entry name" value="Lysosome-assoc_membr_glycop"/>
</dbReference>
<dbReference type="Gene3D" id="2.40.160.110">
    <property type="match status" value="1"/>
</dbReference>
<feature type="compositionally biased region" description="Polar residues" evidence="6">
    <location>
        <begin position="316"/>
        <end position="325"/>
    </location>
</feature>
<evidence type="ECO:0000256" key="1">
    <source>
        <dbReference type="ARBA" id="ARBA00022692"/>
    </source>
</evidence>
<reference evidence="9" key="1">
    <citation type="submission" date="2021-02" db="EMBL/GenBank/DDBJ databases">
        <authorList>
            <person name="Bekaert M."/>
        </authorList>
    </citation>
    <scope>NUCLEOTIDE SEQUENCE</scope>
    <source>
        <strain evidence="9">IoA-00</strain>
    </source>
</reference>
<dbReference type="Proteomes" id="UP000675881">
    <property type="component" value="Chromosome 3"/>
</dbReference>
<dbReference type="EMBL" id="HG994582">
    <property type="protein sequence ID" value="CAF2883542.1"/>
    <property type="molecule type" value="Genomic_DNA"/>
</dbReference>
<keyword evidence="3 7" id="KW-1133">Transmembrane helix</keyword>
<proteinExistence type="predicted"/>
<evidence type="ECO:0000256" key="4">
    <source>
        <dbReference type="ARBA" id="ARBA00023136"/>
    </source>
</evidence>
<dbReference type="PANTHER" id="PTHR11506:SF40">
    <property type="entry name" value="LYSOSOME-ASSOCIATED MEMBRANE GLYCOPROTEIN 5"/>
    <property type="match status" value="1"/>
</dbReference>
<evidence type="ECO:0000313" key="9">
    <source>
        <dbReference type="EMBL" id="CAF2883542.1"/>
    </source>
</evidence>
<dbReference type="GO" id="GO:0031902">
    <property type="term" value="C:late endosome membrane"/>
    <property type="evidence" value="ECO:0007669"/>
    <property type="project" value="TreeGrafter"/>
</dbReference>
<dbReference type="GO" id="GO:0005765">
    <property type="term" value="C:lysosomal membrane"/>
    <property type="evidence" value="ECO:0007669"/>
    <property type="project" value="TreeGrafter"/>
</dbReference>
<keyword evidence="4 7" id="KW-0472">Membrane</keyword>
<feature type="transmembrane region" description="Helical" evidence="7">
    <location>
        <begin position="228"/>
        <end position="251"/>
    </location>
</feature>
<dbReference type="PANTHER" id="PTHR11506">
    <property type="entry name" value="LYSOSOME-ASSOCIATED MEMBRANE GLYCOPROTEIN"/>
    <property type="match status" value="1"/>
</dbReference>